<dbReference type="AlphaFoldDB" id="A0A0R3VZV6"/>
<dbReference type="InterPro" id="IPR016072">
    <property type="entry name" value="Skp1_comp_dimer"/>
</dbReference>
<dbReference type="WBParaSite" id="TASK_0000295001-mRNA-1">
    <property type="protein sequence ID" value="TASK_0000295001-mRNA-1"/>
    <property type="gene ID" value="TASK_0000295001"/>
</dbReference>
<dbReference type="UniPathway" id="UPA00143"/>
<dbReference type="InterPro" id="IPR016073">
    <property type="entry name" value="Skp1_comp_POZ"/>
</dbReference>
<evidence type="ECO:0000259" key="4">
    <source>
        <dbReference type="Pfam" id="PF01466"/>
    </source>
</evidence>
<proteinExistence type="inferred from homology"/>
<gene>
    <name evidence="6" type="ORF">TASK_LOCUS2951</name>
</gene>
<dbReference type="InterPro" id="IPR036296">
    <property type="entry name" value="SKP1-like_dim_sf"/>
</dbReference>
<name>A0A0R3VZV6_TAEAS</name>
<feature type="domain" description="SKP1 component dimerisation" evidence="4">
    <location>
        <begin position="149"/>
        <end position="187"/>
    </location>
</feature>
<protein>
    <submittedName>
        <fullName evidence="8">Skp1-related protein</fullName>
    </submittedName>
</protein>
<dbReference type="STRING" id="60517.A0A0R3VZV6"/>
<evidence type="ECO:0000313" key="7">
    <source>
        <dbReference type="Proteomes" id="UP000282613"/>
    </source>
</evidence>
<dbReference type="SUPFAM" id="SSF54695">
    <property type="entry name" value="POZ domain"/>
    <property type="match status" value="1"/>
</dbReference>
<dbReference type="FunFam" id="3.30.710.10:FF:000026">
    <property type="entry name" value="E3 ubiquitin ligase complex SCF subunit"/>
    <property type="match status" value="1"/>
</dbReference>
<evidence type="ECO:0000259" key="5">
    <source>
        <dbReference type="Pfam" id="PF03931"/>
    </source>
</evidence>
<reference evidence="6 7" key="2">
    <citation type="submission" date="2018-11" db="EMBL/GenBank/DDBJ databases">
        <authorList>
            <consortium name="Pathogen Informatics"/>
        </authorList>
    </citation>
    <scope>NUCLEOTIDE SEQUENCE [LARGE SCALE GENOMIC DNA]</scope>
</reference>
<dbReference type="CDD" id="cd18322">
    <property type="entry name" value="BTB_POZ_SKP1"/>
    <property type="match status" value="1"/>
</dbReference>
<dbReference type="SMART" id="SM00512">
    <property type="entry name" value="Skp1"/>
    <property type="match status" value="1"/>
</dbReference>
<evidence type="ECO:0000313" key="8">
    <source>
        <dbReference type="WBParaSite" id="TASK_0000295001-mRNA-1"/>
    </source>
</evidence>
<dbReference type="InterPro" id="IPR001232">
    <property type="entry name" value="SKP1-like"/>
</dbReference>
<organism evidence="8">
    <name type="scientific">Taenia asiatica</name>
    <name type="common">Asian tapeworm</name>
    <dbReference type="NCBI Taxonomy" id="60517"/>
    <lineage>
        <taxon>Eukaryota</taxon>
        <taxon>Metazoa</taxon>
        <taxon>Spiralia</taxon>
        <taxon>Lophotrochozoa</taxon>
        <taxon>Platyhelminthes</taxon>
        <taxon>Cestoda</taxon>
        <taxon>Eucestoda</taxon>
        <taxon>Cyclophyllidea</taxon>
        <taxon>Taeniidae</taxon>
        <taxon>Taenia</taxon>
    </lineage>
</organism>
<keyword evidence="2 3" id="KW-0833">Ubl conjugation pathway</keyword>
<reference evidence="8" key="1">
    <citation type="submission" date="2017-02" db="UniProtKB">
        <authorList>
            <consortium name="WormBaseParasite"/>
        </authorList>
    </citation>
    <scope>IDENTIFICATION</scope>
</reference>
<dbReference type="GO" id="GO:0006511">
    <property type="term" value="P:ubiquitin-dependent protein catabolic process"/>
    <property type="evidence" value="ECO:0007669"/>
    <property type="project" value="InterPro"/>
</dbReference>
<dbReference type="Pfam" id="PF03931">
    <property type="entry name" value="Skp1_POZ"/>
    <property type="match status" value="1"/>
</dbReference>
<dbReference type="EMBL" id="UYRS01004275">
    <property type="protein sequence ID" value="VDK26691.1"/>
    <property type="molecule type" value="Genomic_DNA"/>
</dbReference>
<dbReference type="GO" id="GO:0016567">
    <property type="term" value="P:protein ubiquitination"/>
    <property type="evidence" value="ECO:0007669"/>
    <property type="project" value="UniProtKB-UniPathway"/>
</dbReference>
<evidence type="ECO:0000256" key="2">
    <source>
        <dbReference type="ARBA" id="ARBA00022786"/>
    </source>
</evidence>
<dbReference type="InterPro" id="IPR011333">
    <property type="entry name" value="SKP1/BTB/POZ_sf"/>
</dbReference>
<dbReference type="Pfam" id="PF01466">
    <property type="entry name" value="Skp1"/>
    <property type="match status" value="1"/>
</dbReference>
<sequence>CFAKHFQRDRCALFTSHIAFYRVVVEPALVVCSLRMSVKLMTADEFIFDVDLEIARQSVLIRDILDDFGSEAAEDDEPILLQYVNADILGKVLQWCTHHKDDAPHQDRDSNGELRTDDISGWDQEFLQVDQDTLFELCKAAEYLDIEVLLETCCKSVANMIKGKTVEEIRKTFNVRSDSTPQEEEQVT</sequence>
<keyword evidence="7" id="KW-1185">Reference proteome</keyword>
<dbReference type="Gene3D" id="3.30.710.10">
    <property type="entry name" value="Potassium Channel Kv1.1, Chain A"/>
    <property type="match status" value="1"/>
</dbReference>
<accession>A0A0R3VZV6</accession>
<evidence type="ECO:0000256" key="1">
    <source>
        <dbReference type="ARBA" id="ARBA00009993"/>
    </source>
</evidence>
<dbReference type="PANTHER" id="PTHR11165">
    <property type="entry name" value="SKP1"/>
    <property type="match status" value="1"/>
</dbReference>
<evidence type="ECO:0000256" key="3">
    <source>
        <dbReference type="PIRNR" id="PIRNR028729"/>
    </source>
</evidence>
<dbReference type="SUPFAM" id="SSF81382">
    <property type="entry name" value="Skp1 dimerisation domain-like"/>
    <property type="match status" value="1"/>
</dbReference>
<evidence type="ECO:0000313" key="6">
    <source>
        <dbReference type="EMBL" id="VDK26691.1"/>
    </source>
</evidence>
<dbReference type="OrthoDB" id="2342932at2759"/>
<comment type="pathway">
    <text evidence="3">Protein modification; protein ubiquitination.</text>
</comment>
<dbReference type="PIRSF" id="PIRSF028729">
    <property type="entry name" value="E3_ubiquit_lig_SCF_Skp"/>
    <property type="match status" value="1"/>
</dbReference>
<dbReference type="Proteomes" id="UP000282613">
    <property type="component" value="Unassembled WGS sequence"/>
</dbReference>
<feature type="domain" description="SKP1 component POZ" evidence="5">
    <location>
        <begin position="36"/>
        <end position="101"/>
    </location>
</feature>
<comment type="similarity">
    <text evidence="1 3">Belongs to the SKP1 family.</text>
</comment>
<dbReference type="InterPro" id="IPR016897">
    <property type="entry name" value="SKP1"/>
</dbReference>